<sequence>QLSNVESTDEFNAPPGEASVPPGDGDDEFSSDEGSEAELEEDEAAVMSYNVNELLDKLDVMLDLVLSWIKQQFSDALSNESKQVEFHQLFLNCLEIFDSVLLPTFKSRYTQFVMFYMCSLDAYFCDLFLGGIVAKLGDPIPSRQVLLKEGESVVIRVAAASYLGSFVARANYLSSTVVRNVMGVLTQWVNTYLDWLEQPSDEQICYEKGGAGYTQQQQSRDSAAAVMNQHRHSVFYAVSQAIMYIFCFRWRELTASNDPAFESSEADRLDLYTTPSRSFGKHGSSDLDAYSLRVNGNSPDMCDIKWCPELSGIHRLIFSRLNPLK</sequence>
<accession>A0ACC1HES8</accession>
<name>A0ACC1HES8_9FUNG</name>
<comment type="caution">
    <text evidence="1">The sequence shown here is derived from an EMBL/GenBank/DDBJ whole genome shotgun (WGS) entry which is preliminary data.</text>
</comment>
<dbReference type="EMBL" id="JAMZIH010007745">
    <property type="protein sequence ID" value="KAJ1672844.1"/>
    <property type="molecule type" value="Genomic_DNA"/>
</dbReference>
<feature type="non-terminal residue" evidence="1">
    <location>
        <position position="1"/>
    </location>
</feature>
<evidence type="ECO:0000313" key="2">
    <source>
        <dbReference type="Proteomes" id="UP001145114"/>
    </source>
</evidence>
<keyword evidence="2" id="KW-1185">Reference proteome</keyword>
<organism evidence="1 2">
    <name type="scientific">Spiromyces aspiralis</name>
    <dbReference type="NCBI Taxonomy" id="68401"/>
    <lineage>
        <taxon>Eukaryota</taxon>
        <taxon>Fungi</taxon>
        <taxon>Fungi incertae sedis</taxon>
        <taxon>Zoopagomycota</taxon>
        <taxon>Kickxellomycotina</taxon>
        <taxon>Kickxellomycetes</taxon>
        <taxon>Kickxellales</taxon>
        <taxon>Kickxellaceae</taxon>
        <taxon>Spiromyces</taxon>
    </lineage>
</organism>
<feature type="non-terminal residue" evidence="1">
    <location>
        <position position="325"/>
    </location>
</feature>
<protein>
    <submittedName>
        <fullName evidence="1">DNA independent RNA polymerase I transcription factor</fullName>
    </submittedName>
</protein>
<gene>
    <name evidence="1" type="primary">RRN3_1</name>
    <name evidence="1" type="ORF">EV182_006380</name>
</gene>
<dbReference type="Proteomes" id="UP001145114">
    <property type="component" value="Unassembled WGS sequence"/>
</dbReference>
<proteinExistence type="predicted"/>
<reference evidence="1" key="1">
    <citation type="submission" date="2022-06" db="EMBL/GenBank/DDBJ databases">
        <title>Phylogenomic reconstructions and comparative analyses of Kickxellomycotina fungi.</title>
        <authorList>
            <person name="Reynolds N.K."/>
            <person name="Stajich J.E."/>
            <person name="Barry K."/>
            <person name="Grigoriev I.V."/>
            <person name="Crous P."/>
            <person name="Smith M.E."/>
        </authorList>
    </citation>
    <scope>NUCLEOTIDE SEQUENCE</scope>
    <source>
        <strain evidence="1">RSA 2271</strain>
    </source>
</reference>
<evidence type="ECO:0000313" key="1">
    <source>
        <dbReference type="EMBL" id="KAJ1672844.1"/>
    </source>
</evidence>